<keyword evidence="4" id="KW-1185">Reference proteome</keyword>
<keyword evidence="1" id="KW-1133">Transmembrane helix</keyword>
<dbReference type="PANTHER" id="PTHR33989">
    <property type="match status" value="1"/>
</dbReference>
<reference evidence="3 4" key="1">
    <citation type="submission" date="2015-01" db="EMBL/GenBank/DDBJ databases">
        <title>Comparative genomics of the lactic acid bacteria isolated from the honey bee gut.</title>
        <authorList>
            <person name="Ellegaard K.M."/>
            <person name="Tamarit D."/>
            <person name="Javelind E."/>
            <person name="Olofsson T."/>
            <person name="Andersson S.G."/>
            <person name="Vasquez A."/>
        </authorList>
    </citation>
    <scope>NUCLEOTIDE SEQUENCE [LARGE SCALE GENOMIC DNA]</scope>
    <source>
        <strain evidence="3 4">Bin4</strain>
    </source>
</reference>
<sequence>MIKNYSLNLLQTYRRLTLVLQKIYPLVLIDAYLRLIQCNFLLPNGFLNTISHLGRPNDWWVQNFNHAVQLYEILILFFMGYLLTEYFNKHSQFLLGFCTILILALVCFNSGRDPHNGILAPPLFVIVLISWIVARLFSKLPGKVLPIITSLVSGSLLNQINLNTLFMKLPGISTSSHHFNWWVILPLTVIRNGASWLGMIDPFMAAKQAINSPAATANLATALSQKTLNHVPHPLNSHTIYSSYAFLGGIGCTLGLLIALYLLHQDRLVLENLIPSTFGFNAPLLFALPLYANPILLIPYLLSPLASMLIGGLFIQLHWAQPAVYQIFSGTPSFLINFLGTNGNWGSLIATVLAIGASTIIYYPFIKYEVSHENQNVD</sequence>
<evidence type="ECO:0000256" key="1">
    <source>
        <dbReference type="SAM" id="Phobius"/>
    </source>
</evidence>
<dbReference type="GO" id="GO:0005886">
    <property type="term" value="C:plasma membrane"/>
    <property type="evidence" value="ECO:0007669"/>
    <property type="project" value="TreeGrafter"/>
</dbReference>
<feature type="transmembrane region" description="Helical" evidence="1">
    <location>
        <begin position="66"/>
        <end position="84"/>
    </location>
</feature>
<dbReference type="GO" id="GO:0009401">
    <property type="term" value="P:phosphoenolpyruvate-dependent sugar phosphotransferase system"/>
    <property type="evidence" value="ECO:0007669"/>
    <property type="project" value="InterPro"/>
</dbReference>
<dbReference type="GO" id="GO:0008982">
    <property type="term" value="F:protein-N(PI)-phosphohistidine-sugar phosphotransferase activity"/>
    <property type="evidence" value="ECO:0007669"/>
    <property type="project" value="InterPro"/>
</dbReference>
<feature type="transmembrane region" description="Helical" evidence="1">
    <location>
        <begin position="348"/>
        <end position="366"/>
    </location>
</feature>
<evidence type="ECO:0000313" key="4">
    <source>
        <dbReference type="Proteomes" id="UP000033558"/>
    </source>
</evidence>
<evidence type="ECO:0000313" key="3">
    <source>
        <dbReference type="EMBL" id="KJY60818.1"/>
    </source>
</evidence>
<dbReference type="STRING" id="1218492.JG30_15080"/>
<gene>
    <name evidence="3" type="ORF">JG30_15080</name>
</gene>
<feature type="transmembrane region" description="Helical" evidence="1">
    <location>
        <begin position="144"/>
        <end position="161"/>
    </location>
</feature>
<proteinExistence type="predicted"/>
<dbReference type="OrthoDB" id="1651152at2"/>
<protein>
    <submittedName>
        <fullName evidence="3">PTS Lac IIC</fullName>
    </submittedName>
</protein>
<dbReference type="EMBL" id="JXJQ01000010">
    <property type="protein sequence ID" value="KJY60818.1"/>
    <property type="molecule type" value="Genomic_DNA"/>
</dbReference>
<dbReference type="PROSITE" id="PS51105">
    <property type="entry name" value="PTS_EIIC_TYPE_3"/>
    <property type="match status" value="1"/>
</dbReference>
<organism evidence="3 4">
    <name type="scientific">Bombilactobacillus mellifer</name>
    <dbReference type="NCBI Taxonomy" id="1218492"/>
    <lineage>
        <taxon>Bacteria</taxon>
        <taxon>Bacillati</taxon>
        <taxon>Bacillota</taxon>
        <taxon>Bacilli</taxon>
        <taxon>Lactobacillales</taxon>
        <taxon>Lactobacillaceae</taxon>
        <taxon>Bombilactobacillus</taxon>
    </lineage>
</organism>
<feature type="transmembrane region" description="Helical" evidence="1">
    <location>
        <begin position="244"/>
        <end position="264"/>
    </location>
</feature>
<dbReference type="RefSeq" id="WP_046317680.1">
    <property type="nucleotide sequence ID" value="NZ_JBHSZT010000005.1"/>
</dbReference>
<dbReference type="InterPro" id="IPR004501">
    <property type="entry name" value="PTS_EIIC_3"/>
</dbReference>
<dbReference type="HOGENOM" id="CLU_029688_1_2_9"/>
<keyword evidence="1" id="KW-0472">Membrane</keyword>
<dbReference type="AlphaFoldDB" id="A0A0F4LR66"/>
<dbReference type="GO" id="GO:1902815">
    <property type="term" value="P:N,N'-diacetylchitobiose import"/>
    <property type="evidence" value="ECO:0007669"/>
    <property type="project" value="TreeGrafter"/>
</dbReference>
<name>A0A0F4LR66_9LACO</name>
<feature type="transmembrane region" description="Helical" evidence="1">
    <location>
        <begin position="93"/>
        <end position="111"/>
    </location>
</feature>
<evidence type="ECO:0000259" key="2">
    <source>
        <dbReference type="PROSITE" id="PS51105"/>
    </source>
</evidence>
<comment type="caution">
    <text evidence="3">The sequence shown here is derived from an EMBL/GenBank/DDBJ whole genome shotgun (WGS) entry which is preliminary data.</text>
</comment>
<dbReference type="PANTHER" id="PTHR33989:SF4">
    <property type="entry name" value="PTS SYSTEM N,N'-DIACETYLCHITOBIOSE-SPECIFIC EIIC COMPONENT"/>
    <property type="match status" value="1"/>
</dbReference>
<feature type="domain" description="PTS EIIC type-3" evidence="2">
    <location>
        <begin position="1"/>
        <end position="365"/>
    </location>
</feature>
<dbReference type="PATRIC" id="fig|1218492.5.peg.1562"/>
<accession>A0A0F4LR66</accession>
<dbReference type="Proteomes" id="UP000033558">
    <property type="component" value="Unassembled WGS sequence"/>
</dbReference>
<dbReference type="InterPro" id="IPR051088">
    <property type="entry name" value="PTS_Sugar-EIIC/EIIB"/>
</dbReference>
<keyword evidence="1" id="KW-0812">Transmembrane</keyword>
<feature type="transmembrane region" description="Helical" evidence="1">
    <location>
        <begin position="117"/>
        <end position="137"/>
    </location>
</feature>
<feature type="transmembrane region" description="Helical" evidence="1">
    <location>
        <begin position="181"/>
        <end position="200"/>
    </location>
</feature>